<dbReference type="GO" id="GO:0000166">
    <property type="term" value="F:nucleotide binding"/>
    <property type="evidence" value="ECO:0007669"/>
    <property type="project" value="UniProtKB-KW"/>
</dbReference>
<gene>
    <name evidence="13" type="ORF">BRLA_c019500</name>
</gene>
<protein>
    <submittedName>
        <fullName evidence="13">CCA-adding enzyme</fullName>
        <ecNumber evidence="13">2.7.7.72</ecNumber>
    </submittedName>
</protein>
<evidence type="ECO:0000259" key="10">
    <source>
        <dbReference type="Pfam" id="PF01743"/>
    </source>
</evidence>
<evidence type="ECO:0000256" key="4">
    <source>
        <dbReference type="ARBA" id="ARBA00022695"/>
    </source>
</evidence>
<dbReference type="KEGG" id="blr:BRLA_c019500"/>
<keyword evidence="8 9" id="KW-0694">RNA-binding</keyword>
<evidence type="ECO:0000256" key="7">
    <source>
        <dbReference type="ARBA" id="ARBA00022842"/>
    </source>
</evidence>
<feature type="domain" description="tRNA nucleotidyltransferase/poly(A) polymerase RNA and SrmB- binding" evidence="11">
    <location>
        <begin position="166"/>
        <end position="224"/>
    </location>
</feature>
<name>A0A075R494_BRELA</name>
<reference evidence="13 14" key="1">
    <citation type="journal article" date="2011" name="J. Bacteriol.">
        <title>Genome sequence of Brevibacillus laterosporus LMG 15441, a pathogen of invertebrates.</title>
        <authorList>
            <person name="Djukic M."/>
            <person name="Poehlein A."/>
            <person name="Thurmer A."/>
            <person name="Daniel R."/>
        </authorList>
    </citation>
    <scope>NUCLEOTIDE SEQUENCE [LARGE SCALE GENOMIC DNA]</scope>
    <source>
        <strain evidence="13 14">LMG 15441</strain>
    </source>
</reference>
<dbReference type="PANTHER" id="PTHR46173">
    <property type="entry name" value="CCA TRNA NUCLEOTIDYLTRANSFERASE 1, MITOCHONDRIAL"/>
    <property type="match status" value="1"/>
</dbReference>
<dbReference type="SUPFAM" id="SSF81891">
    <property type="entry name" value="Poly A polymerase C-terminal region-like"/>
    <property type="match status" value="1"/>
</dbReference>
<keyword evidence="3" id="KW-0819">tRNA processing</keyword>
<evidence type="ECO:0000259" key="12">
    <source>
        <dbReference type="Pfam" id="PF13735"/>
    </source>
</evidence>
<dbReference type="GO" id="GO:0000049">
    <property type="term" value="F:tRNA binding"/>
    <property type="evidence" value="ECO:0007669"/>
    <property type="project" value="TreeGrafter"/>
</dbReference>
<dbReference type="GO" id="GO:0004810">
    <property type="term" value="F:CCA tRNA nucleotidyltransferase activity"/>
    <property type="evidence" value="ECO:0007669"/>
    <property type="project" value="UniProtKB-EC"/>
</dbReference>
<evidence type="ECO:0000313" key="14">
    <source>
        <dbReference type="Proteomes" id="UP000005850"/>
    </source>
</evidence>
<dbReference type="InterPro" id="IPR050264">
    <property type="entry name" value="Bact_CCA-adding_enz_type3_sf"/>
</dbReference>
<dbReference type="Gene3D" id="1.10.3090.10">
    <property type="entry name" value="cca-adding enzyme, domain 2"/>
    <property type="match status" value="1"/>
</dbReference>
<keyword evidence="6" id="KW-0547">Nucleotide-binding</keyword>
<dbReference type="Pfam" id="PF13735">
    <property type="entry name" value="tRNA_NucTran2_2"/>
    <property type="match status" value="1"/>
</dbReference>
<dbReference type="SUPFAM" id="SSF81301">
    <property type="entry name" value="Nucleotidyltransferase"/>
    <property type="match status" value="1"/>
</dbReference>
<evidence type="ECO:0000256" key="5">
    <source>
        <dbReference type="ARBA" id="ARBA00022723"/>
    </source>
</evidence>
<dbReference type="InterPro" id="IPR032810">
    <property type="entry name" value="CCA-adding_enz_C"/>
</dbReference>
<dbReference type="eggNOG" id="COG0617">
    <property type="taxonomic scope" value="Bacteria"/>
</dbReference>
<dbReference type="Pfam" id="PF12627">
    <property type="entry name" value="PolyA_pol_RNAbd"/>
    <property type="match status" value="1"/>
</dbReference>
<dbReference type="EMBL" id="CP007806">
    <property type="protein sequence ID" value="AIG26271.1"/>
    <property type="molecule type" value="Genomic_DNA"/>
</dbReference>
<keyword evidence="14" id="KW-1185">Reference proteome</keyword>
<dbReference type="Proteomes" id="UP000005850">
    <property type="component" value="Chromosome"/>
</dbReference>
<dbReference type="CDD" id="cd05398">
    <property type="entry name" value="NT_ClassII-CCAase"/>
    <property type="match status" value="1"/>
</dbReference>
<evidence type="ECO:0000256" key="8">
    <source>
        <dbReference type="ARBA" id="ARBA00022884"/>
    </source>
</evidence>
<dbReference type="Pfam" id="PF01743">
    <property type="entry name" value="PolyA_pol"/>
    <property type="match status" value="1"/>
</dbReference>
<dbReference type="HOGENOM" id="CLU_015961_3_0_9"/>
<organism evidence="13 14">
    <name type="scientific">Brevibacillus laterosporus LMG 15441</name>
    <dbReference type="NCBI Taxonomy" id="1042163"/>
    <lineage>
        <taxon>Bacteria</taxon>
        <taxon>Bacillati</taxon>
        <taxon>Bacillota</taxon>
        <taxon>Bacilli</taxon>
        <taxon>Bacillales</taxon>
        <taxon>Paenibacillaceae</taxon>
        <taxon>Brevibacillus</taxon>
    </lineage>
</organism>
<feature type="domain" description="CCA-adding enzyme C-terminal" evidence="12">
    <location>
        <begin position="240"/>
        <end position="393"/>
    </location>
</feature>
<dbReference type="InterPro" id="IPR043519">
    <property type="entry name" value="NT_sf"/>
</dbReference>
<dbReference type="PANTHER" id="PTHR46173:SF1">
    <property type="entry name" value="CCA TRNA NUCLEOTIDYLTRANSFERASE 1, MITOCHONDRIAL"/>
    <property type="match status" value="1"/>
</dbReference>
<dbReference type="EC" id="2.7.7.72" evidence="13"/>
<dbReference type="GO" id="GO:0046872">
    <property type="term" value="F:metal ion binding"/>
    <property type="evidence" value="ECO:0007669"/>
    <property type="project" value="UniProtKB-KW"/>
</dbReference>
<dbReference type="InterPro" id="IPR002646">
    <property type="entry name" value="PolA_pol_head_dom"/>
</dbReference>
<evidence type="ECO:0000256" key="1">
    <source>
        <dbReference type="ARBA" id="ARBA00001946"/>
    </source>
</evidence>
<evidence type="ECO:0000259" key="11">
    <source>
        <dbReference type="Pfam" id="PF12627"/>
    </source>
</evidence>
<comment type="cofactor">
    <cofactor evidence="1">
        <name>Mg(2+)</name>
        <dbReference type="ChEBI" id="CHEBI:18420"/>
    </cofactor>
</comment>
<keyword evidence="4 13" id="KW-0548">Nucleotidyltransferase</keyword>
<feature type="domain" description="Poly A polymerase head" evidence="10">
    <location>
        <begin position="19"/>
        <end position="139"/>
    </location>
</feature>
<proteinExistence type="inferred from homology"/>
<evidence type="ECO:0000256" key="9">
    <source>
        <dbReference type="RuleBase" id="RU003953"/>
    </source>
</evidence>
<dbReference type="NCBIfam" id="NF009814">
    <property type="entry name" value="PRK13299.1"/>
    <property type="match status" value="1"/>
</dbReference>
<accession>A0A075R494</accession>
<dbReference type="STRING" id="1042163.BRLA_c019500"/>
<dbReference type="RefSeq" id="WP_003338593.1">
    <property type="nucleotide sequence ID" value="NZ_CP007806.1"/>
</dbReference>
<dbReference type="AlphaFoldDB" id="A0A075R494"/>
<evidence type="ECO:0000256" key="2">
    <source>
        <dbReference type="ARBA" id="ARBA00022679"/>
    </source>
</evidence>
<comment type="similarity">
    <text evidence="9">Belongs to the tRNA nucleotidyltransferase/poly(A) polymerase family.</text>
</comment>
<dbReference type="GO" id="GO:0008033">
    <property type="term" value="P:tRNA processing"/>
    <property type="evidence" value="ECO:0007669"/>
    <property type="project" value="UniProtKB-KW"/>
</dbReference>
<evidence type="ECO:0000256" key="6">
    <source>
        <dbReference type="ARBA" id="ARBA00022741"/>
    </source>
</evidence>
<keyword evidence="7" id="KW-0460">Magnesium</keyword>
<dbReference type="InterPro" id="IPR032828">
    <property type="entry name" value="PolyA_RNA-bd"/>
</dbReference>
<dbReference type="Gene3D" id="3.30.460.10">
    <property type="entry name" value="Beta Polymerase, domain 2"/>
    <property type="match status" value="1"/>
</dbReference>
<sequence length="413" mass="48396">MKEEAKKVLKKLEEHGYEAYFVGGCVRDWLLHRPVHDIDICTNAHPGDIMKLFPDHIPTGLQHGTVTVKQDGYLFEVTTFRTEGVYEDFRRPSEVTYVNEVVEDLARRDFTINAMAMKYNKELIDPFFGLEDVNDHVIRAVGDANRRFQEDALRLIRGVRFASQLGFQIEDETRKAMRDNAPLLIHIAVERVREECNKLIDSRHPDKGFQFAKQTKIFQSIPLLQQLFDQSTMHLWRLQTVESVIHKWVVLLFAADFSWEQSRELCRYLKMSRKEEETITFLMQQLMLLQPLWDQCQSIDWTRLIMKHGLERCYDLEKVLDVLWWNDLSNKKNTLQATLDKMAVKTLKELAVDGSEIRKLSDQKQGPWIQKTLEYLWERTVTGELANVSEALLIAAKDFIHGEMEHPANEMKK</sequence>
<evidence type="ECO:0000313" key="13">
    <source>
        <dbReference type="EMBL" id="AIG26271.1"/>
    </source>
</evidence>
<dbReference type="Gene3D" id="1.10.246.80">
    <property type="match status" value="1"/>
</dbReference>
<keyword evidence="2 9" id="KW-0808">Transferase</keyword>
<evidence type="ECO:0000256" key="3">
    <source>
        <dbReference type="ARBA" id="ARBA00022694"/>
    </source>
</evidence>
<keyword evidence="5" id="KW-0479">Metal-binding</keyword>